<dbReference type="AlphaFoldDB" id="A0A4R8LR97"/>
<proteinExistence type="predicted"/>
<dbReference type="RefSeq" id="WP_243834940.1">
    <property type="nucleotide sequence ID" value="NZ_BSUS01000001.1"/>
</dbReference>
<keyword evidence="1" id="KW-1133">Transmembrane helix</keyword>
<keyword evidence="3" id="KW-1185">Reference proteome</keyword>
<dbReference type="EMBL" id="SORF01000003">
    <property type="protein sequence ID" value="TDY50100.1"/>
    <property type="molecule type" value="Genomic_DNA"/>
</dbReference>
<accession>A0A4R8LR97</accession>
<dbReference type="Proteomes" id="UP000294581">
    <property type="component" value="Unassembled WGS sequence"/>
</dbReference>
<evidence type="ECO:0000313" key="2">
    <source>
        <dbReference type="EMBL" id="TDY50100.1"/>
    </source>
</evidence>
<evidence type="ECO:0000256" key="1">
    <source>
        <dbReference type="SAM" id="Phobius"/>
    </source>
</evidence>
<keyword evidence="1" id="KW-0472">Membrane</keyword>
<protein>
    <submittedName>
        <fullName evidence="2">Uncharacterized protein</fullName>
    </submittedName>
</protein>
<sequence>MKSHNQHRDETTFINHVPLFILYWVVCAFADEQRPKTRDERQEQRQEPSVWKTFAVFSGAILQLGGSIVGFGILGHYIGAQTHHVWLTILGVMVGVVVGASGLAFLAKQILGDRP</sequence>
<organism evidence="2 3">
    <name type="scientific">Alicyclobacillus sacchari</name>
    <dbReference type="NCBI Taxonomy" id="392010"/>
    <lineage>
        <taxon>Bacteria</taxon>
        <taxon>Bacillati</taxon>
        <taxon>Bacillota</taxon>
        <taxon>Bacilli</taxon>
        <taxon>Bacillales</taxon>
        <taxon>Alicyclobacillaceae</taxon>
        <taxon>Alicyclobacillus</taxon>
    </lineage>
</organism>
<evidence type="ECO:0000313" key="3">
    <source>
        <dbReference type="Proteomes" id="UP000294581"/>
    </source>
</evidence>
<keyword evidence="1" id="KW-0812">Transmembrane</keyword>
<feature type="transmembrane region" description="Helical" evidence="1">
    <location>
        <begin position="51"/>
        <end position="78"/>
    </location>
</feature>
<reference evidence="2 3" key="1">
    <citation type="submission" date="2019-03" db="EMBL/GenBank/DDBJ databases">
        <title>Genomic Encyclopedia of Type Strains, Phase IV (KMG-IV): sequencing the most valuable type-strain genomes for metagenomic binning, comparative biology and taxonomic classification.</title>
        <authorList>
            <person name="Goeker M."/>
        </authorList>
    </citation>
    <scope>NUCLEOTIDE SEQUENCE [LARGE SCALE GENOMIC DNA]</scope>
    <source>
        <strain evidence="2 3">DSM 17974</strain>
    </source>
</reference>
<feature type="transmembrane region" description="Helical" evidence="1">
    <location>
        <begin position="12"/>
        <end position="30"/>
    </location>
</feature>
<feature type="transmembrane region" description="Helical" evidence="1">
    <location>
        <begin position="84"/>
        <end position="107"/>
    </location>
</feature>
<comment type="caution">
    <text evidence="2">The sequence shown here is derived from an EMBL/GenBank/DDBJ whole genome shotgun (WGS) entry which is preliminary data.</text>
</comment>
<gene>
    <name evidence="2" type="ORF">C7445_103145</name>
</gene>
<name>A0A4R8LR97_9BACL</name>